<accession>A0A0F9HU94</accession>
<reference evidence="1" key="1">
    <citation type="journal article" date="2015" name="Nature">
        <title>Complex archaea that bridge the gap between prokaryotes and eukaryotes.</title>
        <authorList>
            <person name="Spang A."/>
            <person name="Saw J.H."/>
            <person name="Jorgensen S.L."/>
            <person name="Zaremba-Niedzwiedzka K."/>
            <person name="Martijn J."/>
            <person name="Lind A.E."/>
            <person name="van Eijk R."/>
            <person name="Schleper C."/>
            <person name="Guy L."/>
            <person name="Ettema T.J."/>
        </authorList>
    </citation>
    <scope>NUCLEOTIDE SEQUENCE</scope>
</reference>
<sequence>MANKTYSWDLNDWVMGQIPSHTRQALFQEGWNVFGIYELVKEGIALEKKGILTPKLTRQRKLKGSKSNEK</sequence>
<dbReference type="EMBL" id="LAZR01023372">
    <property type="protein sequence ID" value="KKL78707.1"/>
    <property type="molecule type" value="Genomic_DNA"/>
</dbReference>
<protein>
    <submittedName>
        <fullName evidence="1">Uncharacterized protein</fullName>
    </submittedName>
</protein>
<proteinExistence type="predicted"/>
<gene>
    <name evidence="1" type="ORF">LCGC14_2022170</name>
</gene>
<dbReference type="AlphaFoldDB" id="A0A0F9HU94"/>
<name>A0A0F9HU94_9ZZZZ</name>
<organism evidence="1">
    <name type="scientific">marine sediment metagenome</name>
    <dbReference type="NCBI Taxonomy" id="412755"/>
    <lineage>
        <taxon>unclassified sequences</taxon>
        <taxon>metagenomes</taxon>
        <taxon>ecological metagenomes</taxon>
    </lineage>
</organism>
<evidence type="ECO:0000313" key="1">
    <source>
        <dbReference type="EMBL" id="KKL78707.1"/>
    </source>
</evidence>
<comment type="caution">
    <text evidence="1">The sequence shown here is derived from an EMBL/GenBank/DDBJ whole genome shotgun (WGS) entry which is preliminary data.</text>
</comment>